<accession>A0A2W7MLF7</accession>
<name>A0A2W7MLF7_9BACI</name>
<proteinExistence type="predicted"/>
<gene>
    <name evidence="2" type="ORF">C7437_101719</name>
</gene>
<dbReference type="GO" id="GO:0030435">
    <property type="term" value="P:sporulation resulting in formation of a cellular spore"/>
    <property type="evidence" value="ECO:0007669"/>
    <property type="project" value="InterPro"/>
</dbReference>
<dbReference type="AlphaFoldDB" id="A0A2W7MLF7"/>
<feature type="domain" description="Spore coat protein X/V" evidence="1">
    <location>
        <begin position="113"/>
        <end position="169"/>
    </location>
</feature>
<comment type="caution">
    <text evidence="2">The sequence shown here is derived from an EMBL/GenBank/DDBJ whole genome shotgun (WGS) entry which is preliminary data.</text>
</comment>
<evidence type="ECO:0000313" key="3">
    <source>
        <dbReference type="Proteomes" id="UP000248646"/>
    </source>
</evidence>
<evidence type="ECO:0000259" key="1">
    <source>
        <dbReference type="Pfam" id="PF07552"/>
    </source>
</evidence>
<dbReference type="InterPro" id="IPR011428">
    <property type="entry name" value="Spore_coat_X/V"/>
</dbReference>
<dbReference type="OrthoDB" id="2376847at2"/>
<dbReference type="RefSeq" id="WP_111438237.1">
    <property type="nucleotide sequence ID" value="NZ_QKZI01000001.1"/>
</dbReference>
<sequence length="170" mass="19201">MSNWKCVHCKYESENPYKNCKRCNYNRWEQEESNLENNHWNFSSHDDATILQDGGQFSSVDQESDELIWIKDSCNVTVQSTDTQAAVSLQVGLQLAIALIISIAIGDTIQGQAVAQEIFQQFNDEQTNKQKIYVDNSKDVNIVTTDTDLAVNIEAMLQILVALVVKLDVL</sequence>
<protein>
    <submittedName>
        <fullName evidence="2">Spore coat protein X</fullName>
    </submittedName>
</protein>
<keyword evidence="3" id="KW-1185">Reference proteome</keyword>
<reference evidence="2 3" key="1">
    <citation type="submission" date="2018-06" db="EMBL/GenBank/DDBJ databases">
        <title>Genomic Encyclopedia of Type Strains, Phase IV (KMG-IV): sequencing the most valuable type-strain genomes for metagenomic binning, comparative biology and taxonomic classification.</title>
        <authorList>
            <person name="Goeker M."/>
        </authorList>
    </citation>
    <scope>NUCLEOTIDE SEQUENCE [LARGE SCALE GENOMIC DNA]</scope>
    <source>
        <strain evidence="2 3">DSM 5</strain>
    </source>
</reference>
<organism evidence="2 3">
    <name type="scientific">Psychrobacillus insolitus</name>
    <dbReference type="NCBI Taxonomy" id="1461"/>
    <lineage>
        <taxon>Bacteria</taxon>
        <taxon>Bacillati</taxon>
        <taxon>Bacillota</taxon>
        <taxon>Bacilli</taxon>
        <taxon>Bacillales</taxon>
        <taxon>Bacillaceae</taxon>
        <taxon>Psychrobacillus</taxon>
    </lineage>
</organism>
<keyword evidence="2" id="KW-0946">Virion</keyword>
<dbReference type="Proteomes" id="UP000248646">
    <property type="component" value="Unassembled WGS sequence"/>
</dbReference>
<feature type="domain" description="Spore coat protein X/V" evidence="1">
    <location>
        <begin position="49"/>
        <end position="105"/>
    </location>
</feature>
<dbReference type="Pfam" id="PF07552">
    <property type="entry name" value="Coat_X"/>
    <property type="match status" value="2"/>
</dbReference>
<keyword evidence="2" id="KW-0167">Capsid protein</keyword>
<evidence type="ECO:0000313" key="2">
    <source>
        <dbReference type="EMBL" id="PZX07600.1"/>
    </source>
</evidence>
<dbReference type="GO" id="GO:0031160">
    <property type="term" value="C:spore wall"/>
    <property type="evidence" value="ECO:0007669"/>
    <property type="project" value="InterPro"/>
</dbReference>
<dbReference type="EMBL" id="QKZI01000001">
    <property type="protein sequence ID" value="PZX07600.1"/>
    <property type="molecule type" value="Genomic_DNA"/>
</dbReference>